<dbReference type="AlphaFoldDB" id="A0A6L9Y5N2"/>
<gene>
    <name evidence="11" type="primary">mnmC</name>
    <name evidence="11" type="ORF">F9B74_04925</name>
</gene>
<evidence type="ECO:0000313" key="11">
    <source>
        <dbReference type="EMBL" id="NEN75671.1"/>
    </source>
</evidence>
<keyword evidence="12" id="KW-1185">Reference proteome</keyword>
<dbReference type="GO" id="GO:0032259">
    <property type="term" value="P:methylation"/>
    <property type="evidence" value="ECO:0007669"/>
    <property type="project" value="UniProtKB-KW"/>
</dbReference>
<evidence type="ECO:0000256" key="5">
    <source>
        <dbReference type="ARBA" id="ARBA00022691"/>
    </source>
</evidence>
<evidence type="ECO:0000256" key="7">
    <source>
        <dbReference type="ARBA" id="ARBA00022827"/>
    </source>
</evidence>
<keyword evidence="2 11" id="KW-0489">Methyltransferase</keyword>
<dbReference type="PANTHER" id="PTHR13847:SF289">
    <property type="entry name" value="GLYCINE OXIDASE"/>
    <property type="match status" value="1"/>
</dbReference>
<evidence type="ECO:0000259" key="10">
    <source>
        <dbReference type="Pfam" id="PF01266"/>
    </source>
</evidence>
<dbReference type="EC" id="2.1.1.61" evidence="11"/>
<dbReference type="InterPro" id="IPR036188">
    <property type="entry name" value="FAD/NAD-bd_sf"/>
</dbReference>
<keyword evidence="9" id="KW-0511">Multifunctional enzyme</keyword>
<protein>
    <submittedName>
        <fullName evidence="11">FAD-dependent 5-carboxymethylaminomethyl-2-thiouridine(34) oxidoreductase MnmC</fullName>
        <ecNumber evidence="11">2.1.1.61</ecNumber>
    </submittedName>
</protein>
<dbReference type="InterPro" id="IPR006076">
    <property type="entry name" value="FAD-dep_OxRdtase"/>
</dbReference>
<organism evidence="11 12">
    <name type="scientific">Pelistega ratti</name>
    <dbReference type="NCBI Taxonomy" id="2652177"/>
    <lineage>
        <taxon>Bacteria</taxon>
        <taxon>Pseudomonadati</taxon>
        <taxon>Pseudomonadota</taxon>
        <taxon>Betaproteobacteria</taxon>
        <taxon>Burkholderiales</taxon>
        <taxon>Alcaligenaceae</taxon>
        <taxon>Pelistega</taxon>
    </lineage>
</organism>
<feature type="domain" description="FAD dependent oxidoreductase" evidence="10">
    <location>
        <begin position="217"/>
        <end position="577"/>
    </location>
</feature>
<evidence type="ECO:0000256" key="1">
    <source>
        <dbReference type="ARBA" id="ARBA00022490"/>
    </source>
</evidence>
<dbReference type="SUPFAM" id="SSF51905">
    <property type="entry name" value="FAD/NAD(P)-binding domain"/>
    <property type="match status" value="1"/>
</dbReference>
<keyword evidence="8" id="KW-0560">Oxidoreductase</keyword>
<dbReference type="Gene3D" id="3.50.50.60">
    <property type="entry name" value="FAD/NAD(P)-binding domain"/>
    <property type="match status" value="1"/>
</dbReference>
<evidence type="ECO:0000256" key="9">
    <source>
        <dbReference type="ARBA" id="ARBA00023268"/>
    </source>
</evidence>
<dbReference type="PANTHER" id="PTHR13847">
    <property type="entry name" value="SARCOSINE DEHYDROGENASE-RELATED"/>
    <property type="match status" value="1"/>
</dbReference>
<keyword evidence="5" id="KW-0949">S-adenosyl-L-methionine</keyword>
<keyword evidence="1" id="KW-0963">Cytoplasm</keyword>
<dbReference type="RefSeq" id="WP_163764284.1">
    <property type="nucleotide sequence ID" value="NZ_JAAGYR010000007.1"/>
</dbReference>
<dbReference type="GO" id="GO:0008033">
    <property type="term" value="P:tRNA processing"/>
    <property type="evidence" value="ECO:0007669"/>
    <property type="project" value="UniProtKB-KW"/>
</dbReference>
<comment type="caution">
    <text evidence="11">The sequence shown here is derived from an EMBL/GenBank/DDBJ whole genome shotgun (WGS) entry which is preliminary data.</text>
</comment>
<dbReference type="Proteomes" id="UP000477651">
    <property type="component" value="Unassembled WGS sequence"/>
</dbReference>
<accession>A0A6L9Y5N2</accession>
<dbReference type="Gene3D" id="3.30.9.10">
    <property type="entry name" value="D-Amino Acid Oxidase, subunit A, domain 2"/>
    <property type="match status" value="1"/>
</dbReference>
<evidence type="ECO:0000256" key="2">
    <source>
        <dbReference type="ARBA" id="ARBA00022603"/>
    </source>
</evidence>
<sequence>MKNTVLFSQYEALQKTYQYYASSLLTYSQTISTDAKAPLTIAILSSDYFLHIDALYTLWQQQDRPWHIVCIADDYQESRLALNKWYATRQTPCLQKLHEQWALPLPGLHRIDIEPYRFSINMLFYEDNTAWKQFVGQVHCFIVDKQEGLSEALRLSYPSPCFLAHSTQFTPLVEKVRYHQLALVSEVQSSVAQNNYVFCTATSKKPTITSRIEKGRKIAVIGAGVAGAGVAYALANRGWTVTVVDPIFALPLDEALLRYSSGAVTPLLTADDSHKARLSRAGILLARQRWQAIKHLANIHFCGTLELNRDKGHAKDLLEAVSTLNFPKEWVRLVSPEEASDIAGIPVDQEGAYFPLAMQVAPLQLRQALLQHPNIRCQSFTVTHIQKEDQVYRLMGEENGTQKVLTETFPHIVVANAIESVTLLKQSGFDEKILKSGQRVNALTRLDSLHALSGEVMIIPQHFVKGGPQCVIGGQGYYLPQQEGFCVMGSTYVHGDLSPKISKKGQTIIWEKIPLTLPVTLEQLQESGELKGRACVRAVVQGRMPVIGELEHMRGIWLACAYASHGMTWSSLAGEIIGASLEGEPLPIERDLLWSIMPK</sequence>
<keyword evidence="4 11" id="KW-0808">Transferase</keyword>
<dbReference type="EMBL" id="JAAGYR010000007">
    <property type="protein sequence ID" value="NEN75671.1"/>
    <property type="molecule type" value="Genomic_DNA"/>
</dbReference>
<dbReference type="NCBIfam" id="TIGR03197">
    <property type="entry name" value="MnmC_Cterm"/>
    <property type="match status" value="1"/>
</dbReference>
<dbReference type="GO" id="GO:0004808">
    <property type="term" value="F:tRNA (5-methylaminomethyl-2-thiouridylate)(34)-methyltransferase activity"/>
    <property type="evidence" value="ECO:0007669"/>
    <property type="project" value="UniProtKB-EC"/>
</dbReference>
<evidence type="ECO:0000256" key="8">
    <source>
        <dbReference type="ARBA" id="ARBA00023002"/>
    </source>
</evidence>
<dbReference type="GO" id="GO:0005737">
    <property type="term" value="C:cytoplasm"/>
    <property type="evidence" value="ECO:0007669"/>
    <property type="project" value="TreeGrafter"/>
</dbReference>
<keyword evidence="3" id="KW-0285">Flavoprotein</keyword>
<dbReference type="GO" id="GO:0016645">
    <property type="term" value="F:oxidoreductase activity, acting on the CH-NH group of donors"/>
    <property type="evidence" value="ECO:0007669"/>
    <property type="project" value="InterPro"/>
</dbReference>
<name>A0A6L9Y5N2_9BURK</name>
<dbReference type="Pfam" id="PF01266">
    <property type="entry name" value="DAO"/>
    <property type="match status" value="1"/>
</dbReference>
<keyword evidence="7" id="KW-0274">FAD</keyword>
<keyword evidence="6" id="KW-0819">tRNA processing</keyword>
<evidence type="ECO:0000256" key="4">
    <source>
        <dbReference type="ARBA" id="ARBA00022679"/>
    </source>
</evidence>
<reference evidence="11 12" key="1">
    <citation type="submission" date="2020-02" db="EMBL/GenBank/DDBJ databases">
        <title>Pelistega sp. NLN82 were isolated from wild rodents of the Hainan Island.</title>
        <authorList>
            <person name="Niu N."/>
            <person name="Zhou J."/>
        </authorList>
    </citation>
    <scope>NUCLEOTIDE SEQUENCE [LARGE SCALE GENOMIC DNA]</scope>
    <source>
        <strain evidence="11 12">NLN82</strain>
    </source>
</reference>
<proteinExistence type="predicted"/>
<dbReference type="InterPro" id="IPR017610">
    <property type="entry name" value="tRNA_S-uridine_synth_MnmC_C"/>
</dbReference>
<evidence type="ECO:0000313" key="12">
    <source>
        <dbReference type="Proteomes" id="UP000477651"/>
    </source>
</evidence>
<evidence type="ECO:0000256" key="6">
    <source>
        <dbReference type="ARBA" id="ARBA00022694"/>
    </source>
</evidence>
<evidence type="ECO:0000256" key="3">
    <source>
        <dbReference type="ARBA" id="ARBA00022630"/>
    </source>
</evidence>